<protein>
    <recommendedName>
        <fullName evidence="1">Exonuclease domain-containing protein</fullName>
    </recommendedName>
</protein>
<comment type="caution">
    <text evidence="2">The sequence shown here is derived from an EMBL/GenBank/DDBJ whole genome shotgun (WGS) entry which is preliminary data.</text>
</comment>
<dbReference type="GO" id="GO:0003676">
    <property type="term" value="F:nucleic acid binding"/>
    <property type="evidence" value="ECO:0007669"/>
    <property type="project" value="InterPro"/>
</dbReference>
<dbReference type="InterPro" id="IPR012337">
    <property type="entry name" value="RNaseH-like_sf"/>
</dbReference>
<dbReference type="GO" id="GO:0008408">
    <property type="term" value="F:3'-5' exonuclease activity"/>
    <property type="evidence" value="ECO:0007669"/>
    <property type="project" value="TreeGrafter"/>
</dbReference>
<dbReference type="Gene3D" id="3.30.420.10">
    <property type="entry name" value="Ribonuclease H-like superfamily/Ribonuclease H"/>
    <property type="match status" value="1"/>
</dbReference>
<dbReference type="Proteomes" id="UP001311915">
    <property type="component" value="Unassembled WGS sequence"/>
</dbReference>
<evidence type="ECO:0000259" key="1">
    <source>
        <dbReference type="SMART" id="SM00479"/>
    </source>
</evidence>
<dbReference type="Pfam" id="PF00929">
    <property type="entry name" value="RNase_T"/>
    <property type="match status" value="1"/>
</dbReference>
<feature type="domain" description="Exonuclease" evidence="1">
    <location>
        <begin position="11"/>
        <end position="184"/>
    </location>
</feature>
<dbReference type="InterPro" id="IPR036397">
    <property type="entry name" value="RNaseH_sf"/>
</dbReference>
<accession>A0AAV9MEQ3</accession>
<dbReference type="CDD" id="cd06127">
    <property type="entry name" value="DEDDh"/>
    <property type="match status" value="1"/>
</dbReference>
<gene>
    <name evidence="2" type="ORF">R3W88_000222</name>
</gene>
<reference evidence="2 3" key="1">
    <citation type="submission" date="2023-10" db="EMBL/GenBank/DDBJ databases">
        <title>Genome-Wide Identification Analysis in wild type Solanum Pinnatisectum Reveals Some Genes Defensing Phytophthora Infestans.</title>
        <authorList>
            <person name="Sun C."/>
        </authorList>
    </citation>
    <scope>NUCLEOTIDE SEQUENCE [LARGE SCALE GENOMIC DNA]</scope>
    <source>
        <strain evidence="2">LQN</strain>
        <tissue evidence="2">Leaf</tissue>
    </source>
</reference>
<evidence type="ECO:0000313" key="2">
    <source>
        <dbReference type="EMBL" id="KAK4736525.1"/>
    </source>
</evidence>
<keyword evidence="3" id="KW-1185">Reference proteome</keyword>
<proteinExistence type="predicted"/>
<name>A0AAV9MEQ3_9SOLN</name>
<evidence type="ECO:0000313" key="3">
    <source>
        <dbReference type="Proteomes" id="UP001311915"/>
    </source>
</evidence>
<dbReference type="SUPFAM" id="SSF53098">
    <property type="entry name" value="Ribonuclease H-like"/>
    <property type="match status" value="1"/>
</dbReference>
<dbReference type="SMART" id="SM00479">
    <property type="entry name" value="EXOIII"/>
    <property type="match status" value="1"/>
</dbReference>
<dbReference type="InterPro" id="IPR013520">
    <property type="entry name" value="Ribonucl_H"/>
</dbReference>
<organism evidence="2 3">
    <name type="scientific">Solanum pinnatisectum</name>
    <name type="common">tansyleaf nightshade</name>
    <dbReference type="NCBI Taxonomy" id="50273"/>
    <lineage>
        <taxon>Eukaryota</taxon>
        <taxon>Viridiplantae</taxon>
        <taxon>Streptophyta</taxon>
        <taxon>Embryophyta</taxon>
        <taxon>Tracheophyta</taxon>
        <taxon>Spermatophyta</taxon>
        <taxon>Magnoliopsida</taxon>
        <taxon>eudicotyledons</taxon>
        <taxon>Gunneridae</taxon>
        <taxon>Pentapetalae</taxon>
        <taxon>asterids</taxon>
        <taxon>lamiids</taxon>
        <taxon>Solanales</taxon>
        <taxon>Solanaceae</taxon>
        <taxon>Solanoideae</taxon>
        <taxon>Solaneae</taxon>
        <taxon>Solanum</taxon>
    </lineage>
</organism>
<dbReference type="PANTHER" id="PTHR30231">
    <property type="entry name" value="DNA POLYMERASE III SUBUNIT EPSILON"/>
    <property type="match status" value="1"/>
</dbReference>
<dbReference type="AlphaFoldDB" id="A0AAV9MEQ3"/>
<dbReference type="EMBL" id="JAWPEI010000001">
    <property type="protein sequence ID" value="KAK4736525.1"/>
    <property type="molecule type" value="Genomic_DNA"/>
</dbReference>
<sequence>MEMIIDGEHDPIVFFDLEMRWSNPGQDWVLLEFGSIFVCPRRLIELDSYSTLIRPDDPLFLDTFSDLSNGITREALASAPHFSQVAETIYQILDGKIWAGHNIQSFDCVKIKKAFDGINWPSPESRHLIDSLPLLKKWFGKRARNMKLDSLAAYFGFENQVHRSLDDVRMNLEVVKRCGSVLFLESIFPGIFPQASWISPNEVSIPYIYAIPASFYDGNRKIRVMHDDKDLKLHCIRLNVRFGIRTFNDVNPRLTFVVDASSRLCEVLDNCDVHVKKRYAKCGDGSEWKPVVNRDYQNICLQLKATVLDGDIVKWETKIEIYHNGIFTNQSIEYSNFDSEELERLFIPGVNYVDAFFSFGTFDTMKKAGINLVVDKLIIHH</sequence>
<dbReference type="PANTHER" id="PTHR30231:SF35">
    <property type="entry name" value="PROTEIN NEN1-LIKE ISOFORM X1"/>
    <property type="match status" value="1"/>
</dbReference>